<comment type="caution">
    <text evidence="1">The sequence shown here is derived from an EMBL/GenBank/DDBJ whole genome shotgun (WGS) entry which is preliminary data.</text>
</comment>
<dbReference type="OrthoDB" id="7348910at2"/>
<sequence length="87" mass="9815">MTNAEGERVQVPVERRVRAWFFEQDGGWYVQCRYGARVLLVDGENNAVFVDALEDVELVLDAFQAAAAEGKLDDAIAEVAERKRRSQ</sequence>
<dbReference type="AlphaFoldDB" id="A0A3D9BLZ2"/>
<evidence type="ECO:0000313" key="2">
    <source>
        <dbReference type="Proteomes" id="UP000257131"/>
    </source>
</evidence>
<keyword evidence="2" id="KW-1185">Reference proteome</keyword>
<accession>A0A3D9BLZ2</accession>
<dbReference type="EMBL" id="QOHR01000032">
    <property type="protein sequence ID" value="REC54361.1"/>
    <property type="molecule type" value="Genomic_DNA"/>
</dbReference>
<dbReference type="Proteomes" id="UP000257131">
    <property type="component" value="Unassembled WGS sequence"/>
</dbReference>
<gene>
    <name evidence="1" type="ORF">DRV84_13950</name>
</gene>
<organism evidence="1 2">
    <name type="scientific">Rhodosalinus sediminis</name>
    <dbReference type="NCBI Taxonomy" id="1940533"/>
    <lineage>
        <taxon>Bacteria</taxon>
        <taxon>Pseudomonadati</taxon>
        <taxon>Pseudomonadota</taxon>
        <taxon>Alphaproteobacteria</taxon>
        <taxon>Rhodobacterales</taxon>
        <taxon>Paracoccaceae</taxon>
        <taxon>Rhodosalinus</taxon>
    </lineage>
</organism>
<evidence type="ECO:0000313" key="1">
    <source>
        <dbReference type="EMBL" id="REC54361.1"/>
    </source>
</evidence>
<proteinExistence type="predicted"/>
<name>A0A3D9BLZ2_9RHOB</name>
<reference evidence="1 2" key="1">
    <citation type="journal article" date="2017" name="Int. J. Syst. Evol. Microbiol.">
        <title>Rhodosalinus sediminis gen. nov., sp. nov., isolated from marine saltern.</title>
        <authorList>
            <person name="Guo L.Y."/>
            <person name="Ling S.K."/>
            <person name="Li C.M."/>
            <person name="Chen G.J."/>
            <person name="Du Z.J."/>
        </authorList>
    </citation>
    <scope>NUCLEOTIDE SEQUENCE [LARGE SCALE GENOMIC DNA]</scope>
    <source>
        <strain evidence="1 2">WDN1C137</strain>
    </source>
</reference>
<protein>
    <submittedName>
        <fullName evidence="1">Uncharacterized protein</fullName>
    </submittedName>
</protein>